<dbReference type="PANTHER" id="PTHR30258:SF1">
    <property type="entry name" value="PROTEIN TRANSPORT PROTEIN HOFB HOMOLOG"/>
    <property type="match status" value="1"/>
</dbReference>
<dbReference type="STRING" id="1298851.TST_1631"/>
<dbReference type="SUPFAM" id="SSF52540">
    <property type="entry name" value="P-loop containing nucleoside triphosphate hydrolases"/>
    <property type="match status" value="1"/>
</dbReference>
<dbReference type="Pfam" id="PF00437">
    <property type="entry name" value="T2SSE"/>
    <property type="match status" value="1"/>
</dbReference>
<dbReference type="PATRIC" id="fig|1298851.3.peg.1709"/>
<dbReference type="Gene3D" id="3.30.450.90">
    <property type="match status" value="1"/>
</dbReference>
<dbReference type="PROSITE" id="PS00662">
    <property type="entry name" value="T2SP_E"/>
    <property type="match status" value="1"/>
</dbReference>
<reference evidence="6" key="1">
    <citation type="journal article" date="2018" name="Science">
        <title>A primordial and reversible TCA cycle in a facultatively chemolithoautotrophic thermophile.</title>
        <authorList>
            <person name="Nunoura T."/>
            <person name="Chikaraishi Y."/>
            <person name="Izaki R."/>
            <person name="Suwa T."/>
            <person name="Sato T."/>
            <person name="Harada T."/>
            <person name="Mori K."/>
            <person name="Kato Y."/>
            <person name="Miyazaki M."/>
            <person name="Shimamura S."/>
            <person name="Yanagawa K."/>
            <person name="Shuto A."/>
            <person name="Ohkouchi N."/>
            <person name="Fujita N."/>
            <person name="Takaki Y."/>
            <person name="Atomi H."/>
            <person name="Takai K."/>
        </authorList>
    </citation>
    <scope>NUCLEOTIDE SEQUENCE [LARGE SCALE GENOMIC DNA]</scope>
    <source>
        <strain evidence="6">DSM 17441 / JCM 13301 / NBRC 103674 / ABI70S6</strain>
    </source>
</reference>
<dbReference type="FunFam" id="3.40.50.300:FF:000398">
    <property type="entry name" value="Type IV pilus assembly ATPase PilB"/>
    <property type="match status" value="1"/>
</dbReference>
<sequence>MMEIPKEIIDVYLSYPERADFVPVSVEDNRMLFWISDEKARAKADFFAFSLGYRAKIEFKGKKDVLEAFERLYQQLETPEPEDEFQEVEDYIDEENLLGSSYTDAPIVELVNRTIVKALQSKASDIHFEGVGNRFVVRFRVDGRLVEVRSYPKKIQEPVISRIKVMANLDVAENRKPQDGVIRVNVGAKSVDMRVSIVPSISGEKAVLRVLYGSQESKELEELGLDQKGMKLLLEKAQYPNGIILVTGPTGSGKTTTLYAVLKKIATRDKHVITIEDPVEYRLDGITQVQVNPAVDLTFANALKYFLRQDPDIILVGEIRDVETAKTAISASLTGHLVLSTLHTNDAATTITRLVDMGIEPFLLASSLLLVMGQRLVRKNCPYCSKTVKPPEEIGEMLNEYGIELKEYRKGVGCEVCKGTGFLGRIGIFELLEVNEDIKRLIIKKSDAMEIKRKAISNGMRPLIEDGMEKVKAGLTTPEEVLLVTRL</sequence>
<name>A0A0S3QVQ7_THET7</name>
<dbReference type="KEGG" id="ttk:TST_1631"/>
<dbReference type="InterPro" id="IPR027417">
    <property type="entry name" value="P-loop_NTPase"/>
</dbReference>
<dbReference type="GO" id="GO:0016887">
    <property type="term" value="F:ATP hydrolysis activity"/>
    <property type="evidence" value="ECO:0007669"/>
    <property type="project" value="TreeGrafter"/>
</dbReference>
<dbReference type="AlphaFoldDB" id="A0A0S3QVQ7"/>
<dbReference type="GO" id="GO:0005886">
    <property type="term" value="C:plasma membrane"/>
    <property type="evidence" value="ECO:0007669"/>
    <property type="project" value="TreeGrafter"/>
</dbReference>
<evidence type="ECO:0000256" key="1">
    <source>
        <dbReference type="ARBA" id="ARBA00006611"/>
    </source>
</evidence>
<dbReference type="InterPro" id="IPR003593">
    <property type="entry name" value="AAA+_ATPase"/>
</dbReference>
<dbReference type="GO" id="GO:0005524">
    <property type="term" value="F:ATP binding"/>
    <property type="evidence" value="ECO:0007669"/>
    <property type="project" value="UniProtKB-KW"/>
</dbReference>
<dbReference type="Gene3D" id="3.40.50.300">
    <property type="entry name" value="P-loop containing nucleotide triphosphate hydrolases"/>
    <property type="match status" value="1"/>
</dbReference>
<dbReference type="Proteomes" id="UP000063234">
    <property type="component" value="Chromosome"/>
</dbReference>
<dbReference type="SMART" id="SM00382">
    <property type="entry name" value="AAA"/>
    <property type="match status" value="1"/>
</dbReference>
<keyword evidence="3" id="KW-0067">ATP-binding</keyword>
<dbReference type="PANTHER" id="PTHR30258">
    <property type="entry name" value="TYPE II SECRETION SYSTEM PROTEIN GSPE-RELATED"/>
    <property type="match status" value="1"/>
</dbReference>
<keyword evidence="2" id="KW-0547">Nucleotide-binding</keyword>
<evidence type="ECO:0000256" key="3">
    <source>
        <dbReference type="ARBA" id="ARBA00022840"/>
    </source>
</evidence>
<dbReference type="RefSeq" id="WP_068550578.1">
    <property type="nucleotide sequence ID" value="NZ_AP013035.1"/>
</dbReference>
<comment type="similarity">
    <text evidence="1">Belongs to the GSP E family.</text>
</comment>
<gene>
    <name evidence="5" type="primary">gspE</name>
    <name evidence="5" type="ORF">TST_1631</name>
</gene>
<dbReference type="EMBL" id="AP013035">
    <property type="protein sequence ID" value="BAT72415.1"/>
    <property type="molecule type" value="Genomic_DNA"/>
</dbReference>
<protein>
    <submittedName>
        <fullName evidence="5">General secretion pathway protein E</fullName>
    </submittedName>
</protein>
<proteinExistence type="inferred from homology"/>
<feature type="domain" description="Bacterial type II secretion system protein E" evidence="4">
    <location>
        <begin position="307"/>
        <end position="321"/>
    </location>
</feature>
<dbReference type="InterPro" id="IPR001482">
    <property type="entry name" value="T2SS/T4SS_dom"/>
</dbReference>
<evidence type="ECO:0000256" key="2">
    <source>
        <dbReference type="ARBA" id="ARBA00022741"/>
    </source>
</evidence>
<evidence type="ECO:0000313" key="5">
    <source>
        <dbReference type="EMBL" id="BAT72415.1"/>
    </source>
</evidence>
<accession>A0A0S3QVQ7</accession>
<organism evidence="5 6">
    <name type="scientific">Thermosulfidibacter takaii (strain DSM 17441 / JCM 13301 / NBRC 103674 / ABI70S6)</name>
    <dbReference type="NCBI Taxonomy" id="1298851"/>
    <lineage>
        <taxon>Bacteria</taxon>
        <taxon>Pseudomonadati</taxon>
        <taxon>Thermosulfidibacterota</taxon>
        <taxon>Thermosulfidibacteria</taxon>
        <taxon>Thermosulfidibacterales</taxon>
        <taxon>Thermosulfidibacteraceae</taxon>
    </lineage>
</organism>
<evidence type="ECO:0000259" key="4">
    <source>
        <dbReference type="PROSITE" id="PS00662"/>
    </source>
</evidence>
<dbReference type="CDD" id="cd01129">
    <property type="entry name" value="PulE-GspE-like"/>
    <property type="match status" value="1"/>
</dbReference>
<evidence type="ECO:0000313" key="6">
    <source>
        <dbReference type="Proteomes" id="UP000063234"/>
    </source>
</evidence>
<keyword evidence="6" id="KW-1185">Reference proteome</keyword>